<sequence>MREYLQLVVHRLPPHQDMMSTHSIMRKLEGPDPRNKHVIKKVVRANCTARGGAVVCSIPDDYRWSDHCVSPGGYSSKDHYWQQFKGQSQNSESAPFRAVNQAIL</sequence>
<dbReference type="Proteomes" id="UP001434883">
    <property type="component" value="Unassembled WGS sequence"/>
</dbReference>
<reference evidence="1 2" key="1">
    <citation type="submission" date="2021-06" db="EMBL/GenBank/DDBJ databases">
        <authorList>
            <person name="Palmer J.M."/>
        </authorList>
    </citation>
    <scope>NUCLEOTIDE SEQUENCE [LARGE SCALE GENOMIC DNA]</scope>
    <source>
        <strain evidence="1 2">XC_2019</strain>
        <tissue evidence="1">Muscle</tissue>
    </source>
</reference>
<keyword evidence="2" id="KW-1185">Reference proteome</keyword>
<protein>
    <submittedName>
        <fullName evidence="1">Uncharacterized protein</fullName>
    </submittedName>
</protein>
<name>A0ABV0QFC9_9TELE</name>
<evidence type="ECO:0000313" key="2">
    <source>
        <dbReference type="Proteomes" id="UP001434883"/>
    </source>
</evidence>
<evidence type="ECO:0000313" key="1">
    <source>
        <dbReference type="EMBL" id="MEQ2194519.1"/>
    </source>
</evidence>
<comment type="caution">
    <text evidence="1">The sequence shown here is derived from an EMBL/GenBank/DDBJ whole genome shotgun (WGS) entry which is preliminary data.</text>
</comment>
<organism evidence="1 2">
    <name type="scientific">Xenoophorus captivus</name>
    <dbReference type="NCBI Taxonomy" id="1517983"/>
    <lineage>
        <taxon>Eukaryota</taxon>
        <taxon>Metazoa</taxon>
        <taxon>Chordata</taxon>
        <taxon>Craniata</taxon>
        <taxon>Vertebrata</taxon>
        <taxon>Euteleostomi</taxon>
        <taxon>Actinopterygii</taxon>
        <taxon>Neopterygii</taxon>
        <taxon>Teleostei</taxon>
        <taxon>Neoteleostei</taxon>
        <taxon>Acanthomorphata</taxon>
        <taxon>Ovalentaria</taxon>
        <taxon>Atherinomorphae</taxon>
        <taxon>Cyprinodontiformes</taxon>
        <taxon>Goodeidae</taxon>
        <taxon>Xenoophorus</taxon>
    </lineage>
</organism>
<proteinExistence type="predicted"/>
<accession>A0ABV0QFC9</accession>
<gene>
    <name evidence="1" type="ORF">XENOCAPTIV_030366</name>
</gene>
<dbReference type="EMBL" id="JAHRIN010009337">
    <property type="protein sequence ID" value="MEQ2194519.1"/>
    <property type="molecule type" value="Genomic_DNA"/>
</dbReference>